<organism evidence="5 6">
    <name type="scientific">Emiliania huxleyi (strain CCMP1516)</name>
    <dbReference type="NCBI Taxonomy" id="280463"/>
    <lineage>
        <taxon>Eukaryota</taxon>
        <taxon>Haptista</taxon>
        <taxon>Haptophyta</taxon>
        <taxon>Prymnesiophyceae</taxon>
        <taxon>Isochrysidales</taxon>
        <taxon>Noelaerhabdaceae</taxon>
        <taxon>Emiliania</taxon>
    </lineage>
</organism>
<dbReference type="SUPFAM" id="SSF52540">
    <property type="entry name" value="P-loop containing nucleoside triphosphate hydrolases"/>
    <property type="match status" value="2"/>
</dbReference>
<evidence type="ECO:0000256" key="2">
    <source>
        <dbReference type="ARBA" id="ARBA00022741"/>
    </source>
</evidence>
<sequence length="586" mass="63012">MPTPREALLATLGEAGVATLDEAGVGEYIEELLADASSGEADEDVAGAVGPLLVDVGVAADEAAAEPLCAALLAALSGTSEAAAAAPAPAPELRTLGAAVNMLALVTADEEQAVAEVAKDMGPEDESEEAVARRFKQARRAEKQLKRAARREKAINMQREEFMRELTREPVVLHWRGGGGGSNGVGKTTFLKFLSAHRFDGVPAHLQILHIEQEVPSGEATVLETVLATDEGEADADDAADEAERVARLGEVIERLEEIDSASAPGRAGAILAGLGFDAEMQARPTGSFSGGWRMRVALARALFVAPDVLLLDEPTNHLDLHAVLWLETYLQGWDKTLVVVSHARSFLNRVVSDILHFSGDKKIVRYKGDYDKFEISRAEALRANEARREAQDKARQHMQSFINKFRASANRAAMVQSRIKAMNRMECVAEILEDPSLRFAFPPPEPISSPVLQVVDVAFSYPGKPALFSRVNLGLDMSSRVALVGPNGIGKSTLLKVIIGDLEPSRGSVTRAARLRMGRFSQHHVDQLDLSLTALEAFQRQFPAAKPLEIRAHLGSMGLGGNTALQKMSTLSGGQKSRVAFAQIM</sequence>
<dbReference type="Gene3D" id="3.40.50.300">
    <property type="entry name" value="P-loop containing nucleotide triphosphate hydrolases"/>
    <property type="match status" value="2"/>
</dbReference>
<protein>
    <recommendedName>
        <fullName evidence="4">ABC transporter domain-containing protein</fullName>
    </recommendedName>
</protein>
<keyword evidence="6" id="KW-1185">Reference proteome</keyword>
<dbReference type="FunFam" id="3.40.50.300:FF:001092">
    <property type="entry name" value="ATP-binding cassette sub-family F member 2"/>
    <property type="match status" value="1"/>
</dbReference>
<dbReference type="InterPro" id="IPR003439">
    <property type="entry name" value="ABC_transporter-like_ATP-bd"/>
</dbReference>
<dbReference type="KEGG" id="ehx:EMIHUDRAFT_456686"/>
<evidence type="ECO:0000256" key="1">
    <source>
        <dbReference type="ARBA" id="ARBA00022737"/>
    </source>
</evidence>
<dbReference type="InterPro" id="IPR050611">
    <property type="entry name" value="ABCF"/>
</dbReference>
<dbReference type="Pfam" id="PF12848">
    <property type="entry name" value="ABC_tran_Xtn"/>
    <property type="match status" value="1"/>
</dbReference>
<dbReference type="GO" id="GO:0016887">
    <property type="term" value="F:ATP hydrolysis activity"/>
    <property type="evidence" value="ECO:0007669"/>
    <property type="project" value="InterPro"/>
</dbReference>
<proteinExistence type="predicted"/>
<dbReference type="OMA" id="ECEFILG"/>
<keyword evidence="3" id="KW-0067">ATP-binding</keyword>
<evidence type="ECO:0000259" key="4">
    <source>
        <dbReference type="PROSITE" id="PS50893"/>
    </source>
</evidence>
<dbReference type="Proteomes" id="UP000013827">
    <property type="component" value="Unassembled WGS sequence"/>
</dbReference>
<dbReference type="PROSITE" id="PS50893">
    <property type="entry name" value="ABC_TRANSPORTER_2"/>
    <property type="match status" value="1"/>
</dbReference>
<reference evidence="5" key="2">
    <citation type="submission" date="2024-10" db="UniProtKB">
        <authorList>
            <consortium name="EnsemblProtists"/>
        </authorList>
    </citation>
    <scope>IDENTIFICATION</scope>
</reference>
<dbReference type="PaxDb" id="2903-EOD29834"/>
<dbReference type="InterPro" id="IPR027417">
    <property type="entry name" value="P-loop_NTPase"/>
</dbReference>
<dbReference type="GO" id="GO:0005524">
    <property type="term" value="F:ATP binding"/>
    <property type="evidence" value="ECO:0007669"/>
    <property type="project" value="UniProtKB-KW"/>
</dbReference>
<dbReference type="GeneID" id="17275107"/>
<dbReference type="InterPro" id="IPR017871">
    <property type="entry name" value="ABC_transporter-like_CS"/>
</dbReference>
<dbReference type="PROSITE" id="PS00211">
    <property type="entry name" value="ABC_TRANSPORTER_1"/>
    <property type="match status" value="1"/>
</dbReference>
<feature type="domain" description="ABC transporter" evidence="4">
    <location>
        <begin position="133"/>
        <end position="387"/>
    </location>
</feature>
<dbReference type="InterPro" id="IPR032781">
    <property type="entry name" value="ABC_tran_Xtn"/>
</dbReference>
<dbReference type="PANTHER" id="PTHR19211:SF117">
    <property type="entry name" value="ATP-BINDING CASSETTE SUB-FAMILY F MEMBER 3"/>
    <property type="match status" value="1"/>
</dbReference>
<name>A0A0D3K249_EMIH1</name>
<dbReference type="eggNOG" id="KOG0062">
    <property type="taxonomic scope" value="Eukaryota"/>
</dbReference>
<dbReference type="Pfam" id="PF00005">
    <property type="entry name" value="ABC_tran"/>
    <property type="match status" value="2"/>
</dbReference>
<dbReference type="InterPro" id="IPR003593">
    <property type="entry name" value="AAA+_ATPase"/>
</dbReference>
<dbReference type="AlphaFoldDB" id="A0A0D3K249"/>
<reference evidence="6" key="1">
    <citation type="journal article" date="2013" name="Nature">
        <title>Pan genome of the phytoplankton Emiliania underpins its global distribution.</title>
        <authorList>
            <person name="Read B.A."/>
            <person name="Kegel J."/>
            <person name="Klute M.J."/>
            <person name="Kuo A."/>
            <person name="Lefebvre S.C."/>
            <person name="Maumus F."/>
            <person name="Mayer C."/>
            <person name="Miller J."/>
            <person name="Monier A."/>
            <person name="Salamov A."/>
            <person name="Young J."/>
            <person name="Aguilar M."/>
            <person name="Claverie J.M."/>
            <person name="Frickenhaus S."/>
            <person name="Gonzalez K."/>
            <person name="Herman E.K."/>
            <person name="Lin Y.C."/>
            <person name="Napier J."/>
            <person name="Ogata H."/>
            <person name="Sarno A.F."/>
            <person name="Shmutz J."/>
            <person name="Schroeder D."/>
            <person name="de Vargas C."/>
            <person name="Verret F."/>
            <person name="von Dassow P."/>
            <person name="Valentin K."/>
            <person name="Van de Peer Y."/>
            <person name="Wheeler G."/>
            <person name="Dacks J.B."/>
            <person name="Delwiche C.F."/>
            <person name="Dyhrman S.T."/>
            <person name="Glockner G."/>
            <person name="John U."/>
            <person name="Richards T."/>
            <person name="Worden A.Z."/>
            <person name="Zhang X."/>
            <person name="Grigoriev I.V."/>
            <person name="Allen A.E."/>
            <person name="Bidle K."/>
            <person name="Borodovsky M."/>
            <person name="Bowler C."/>
            <person name="Brownlee C."/>
            <person name="Cock J.M."/>
            <person name="Elias M."/>
            <person name="Gladyshev V.N."/>
            <person name="Groth M."/>
            <person name="Guda C."/>
            <person name="Hadaegh A."/>
            <person name="Iglesias-Rodriguez M.D."/>
            <person name="Jenkins J."/>
            <person name="Jones B.M."/>
            <person name="Lawson T."/>
            <person name="Leese F."/>
            <person name="Lindquist E."/>
            <person name="Lobanov A."/>
            <person name="Lomsadze A."/>
            <person name="Malik S.B."/>
            <person name="Marsh M.E."/>
            <person name="Mackinder L."/>
            <person name="Mock T."/>
            <person name="Mueller-Roeber B."/>
            <person name="Pagarete A."/>
            <person name="Parker M."/>
            <person name="Probert I."/>
            <person name="Quesneville H."/>
            <person name="Raines C."/>
            <person name="Rensing S.A."/>
            <person name="Riano-Pachon D.M."/>
            <person name="Richier S."/>
            <person name="Rokitta S."/>
            <person name="Shiraiwa Y."/>
            <person name="Soanes D.M."/>
            <person name="van der Giezen M."/>
            <person name="Wahlund T.M."/>
            <person name="Williams B."/>
            <person name="Wilson W."/>
            <person name="Wolfe G."/>
            <person name="Wurch L.L."/>
        </authorList>
    </citation>
    <scope>NUCLEOTIDE SEQUENCE</scope>
</reference>
<dbReference type="CDD" id="cd03221">
    <property type="entry name" value="ABCF_EF-3"/>
    <property type="match status" value="1"/>
</dbReference>
<keyword evidence="2" id="KW-0547">Nucleotide-binding</keyword>
<evidence type="ECO:0000313" key="6">
    <source>
        <dbReference type="Proteomes" id="UP000013827"/>
    </source>
</evidence>
<dbReference type="PANTHER" id="PTHR19211">
    <property type="entry name" value="ATP-BINDING TRANSPORT PROTEIN-RELATED"/>
    <property type="match status" value="1"/>
</dbReference>
<dbReference type="FunFam" id="3.40.50.300:FF:000011">
    <property type="entry name" value="Putative ABC transporter ATP-binding component"/>
    <property type="match status" value="1"/>
</dbReference>
<dbReference type="STRING" id="2903.R1F996"/>
<keyword evidence="1" id="KW-0677">Repeat</keyword>
<dbReference type="RefSeq" id="XP_005782263.1">
    <property type="nucleotide sequence ID" value="XM_005782206.1"/>
</dbReference>
<evidence type="ECO:0000313" key="5">
    <source>
        <dbReference type="EnsemblProtists" id="EOD29834"/>
    </source>
</evidence>
<dbReference type="HOGENOM" id="CLU_000604_36_6_1"/>
<dbReference type="SMART" id="SM00382">
    <property type="entry name" value="AAA"/>
    <property type="match status" value="1"/>
</dbReference>
<evidence type="ECO:0000256" key="3">
    <source>
        <dbReference type="ARBA" id="ARBA00022840"/>
    </source>
</evidence>
<dbReference type="EnsemblProtists" id="EOD29834">
    <property type="protein sequence ID" value="EOD29834"/>
    <property type="gene ID" value="EMIHUDRAFT_456686"/>
</dbReference>
<accession>A0A0D3K249</accession>